<protein>
    <recommendedName>
        <fullName evidence="1">Transposase DDE domain-containing protein</fullName>
    </recommendedName>
</protein>
<accession>A0A4Q9DFC5</accession>
<gene>
    <name evidence="2" type="ORF">EYB31_39905</name>
</gene>
<evidence type="ECO:0000313" key="3">
    <source>
        <dbReference type="Proteomes" id="UP000293142"/>
    </source>
</evidence>
<dbReference type="Proteomes" id="UP000293142">
    <property type="component" value="Unassembled WGS sequence"/>
</dbReference>
<dbReference type="Pfam" id="PF13751">
    <property type="entry name" value="DDE_Tnp_1_6"/>
    <property type="match status" value="1"/>
</dbReference>
<dbReference type="PANTHER" id="PTHR33408">
    <property type="entry name" value="TRANSPOSASE"/>
    <property type="match status" value="1"/>
</dbReference>
<comment type="caution">
    <text evidence="2">The sequence shown here is derived from an EMBL/GenBank/DDBJ whole genome shotgun (WGS) entry which is preliminary data.</text>
</comment>
<dbReference type="AlphaFoldDB" id="A0A4Q9DFC5"/>
<dbReference type="EMBL" id="SIRE01000082">
    <property type="protein sequence ID" value="TBL67006.1"/>
    <property type="molecule type" value="Genomic_DNA"/>
</dbReference>
<dbReference type="OrthoDB" id="9789070at2"/>
<proteinExistence type="predicted"/>
<reference evidence="2 3" key="1">
    <citation type="submission" date="2019-02" db="EMBL/GenBank/DDBJ databases">
        <title>Paenibacillus sp. nov., isolated from surface-sterilized tissue of Thalictrum simplex L.</title>
        <authorList>
            <person name="Tuo L."/>
        </authorList>
    </citation>
    <scope>NUCLEOTIDE SEQUENCE [LARGE SCALE GENOMIC DNA]</scope>
    <source>
        <strain evidence="2 3">N2SHLJ1</strain>
    </source>
</reference>
<sequence>MVAPLQSVSDNHTGLYSNEKFDYDAEAQTVRCPAEQVTRKKYYTPQLEGTQYHFPKEICKACPVRLQCTASEQGRKIFISNYYNEFQEAKTFNETEQAKKLFQIRNGIERKNNELKNHHGLGYARTHTRERRRVYVKIVSMVVNLKQFVKQKNPLTLGFVRKRPPGFLLSFLKIQQA</sequence>
<keyword evidence="3" id="KW-1185">Reference proteome</keyword>
<evidence type="ECO:0000313" key="2">
    <source>
        <dbReference type="EMBL" id="TBL67006.1"/>
    </source>
</evidence>
<evidence type="ECO:0000259" key="1">
    <source>
        <dbReference type="Pfam" id="PF13751"/>
    </source>
</evidence>
<feature type="domain" description="Transposase DDE" evidence="1">
    <location>
        <begin position="32"/>
        <end position="148"/>
    </location>
</feature>
<name>A0A4Q9DFC5_9BACL</name>
<organism evidence="2 3">
    <name type="scientific">Paenibacillus thalictri</name>
    <dbReference type="NCBI Taxonomy" id="2527873"/>
    <lineage>
        <taxon>Bacteria</taxon>
        <taxon>Bacillati</taxon>
        <taxon>Bacillota</taxon>
        <taxon>Bacilli</taxon>
        <taxon>Bacillales</taxon>
        <taxon>Paenibacillaceae</taxon>
        <taxon>Paenibacillus</taxon>
    </lineage>
</organism>
<dbReference type="InterPro" id="IPR025668">
    <property type="entry name" value="Tnp_DDE_dom"/>
</dbReference>